<sequence>MAAAATPVPPPRRRKWEPLLDGGPLFVDGQPLVRPYLLAYEREVAA</sequence>
<keyword evidence="2" id="KW-1185">Reference proteome</keyword>
<organism evidence="1 2">
    <name type="scientific">Streptomyces halobius</name>
    <dbReference type="NCBI Taxonomy" id="2879846"/>
    <lineage>
        <taxon>Bacteria</taxon>
        <taxon>Bacillati</taxon>
        <taxon>Actinomycetota</taxon>
        <taxon>Actinomycetes</taxon>
        <taxon>Kitasatosporales</taxon>
        <taxon>Streptomycetaceae</taxon>
        <taxon>Streptomyces</taxon>
    </lineage>
</organism>
<evidence type="ECO:0000313" key="2">
    <source>
        <dbReference type="Proteomes" id="UP000830115"/>
    </source>
</evidence>
<dbReference type="EMBL" id="CP086322">
    <property type="protein sequence ID" value="UQA94510.1"/>
    <property type="molecule type" value="Genomic_DNA"/>
</dbReference>
<evidence type="ECO:0000313" key="1">
    <source>
        <dbReference type="EMBL" id="UQA94510.1"/>
    </source>
</evidence>
<reference evidence="1" key="1">
    <citation type="submission" date="2021-10" db="EMBL/GenBank/DDBJ databases">
        <title>Streptomyces nigrumlapis sp.nov.,an antimicrobial producing actinobacterium isolated from Black Gobi rocks.</title>
        <authorList>
            <person name="Wen Y."/>
            <person name="Zhang W."/>
            <person name="Liu X.G."/>
        </authorList>
    </citation>
    <scope>NUCLEOTIDE SEQUENCE</scope>
    <source>
        <strain evidence="1">ST13-2-2</strain>
    </source>
</reference>
<dbReference type="RefSeq" id="WP_248865380.1">
    <property type="nucleotide sequence ID" value="NZ_CP086322.1"/>
</dbReference>
<protein>
    <submittedName>
        <fullName evidence="1">Uncharacterized protein</fullName>
    </submittedName>
</protein>
<gene>
    <name evidence="1" type="ORF">K9S39_23970</name>
</gene>
<accession>A0ABY4MDM8</accession>
<dbReference type="Proteomes" id="UP000830115">
    <property type="component" value="Chromosome"/>
</dbReference>
<name>A0ABY4MDM8_9ACTN</name>
<proteinExistence type="predicted"/>